<accession>A0A840J3M4</accession>
<keyword evidence="1" id="KW-0472">Membrane</keyword>
<feature type="domain" description="YrhK" evidence="2">
    <location>
        <begin position="37"/>
        <end position="91"/>
    </location>
</feature>
<proteinExistence type="predicted"/>
<evidence type="ECO:0000256" key="1">
    <source>
        <dbReference type="SAM" id="Phobius"/>
    </source>
</evidence>
<feature type="transmembrane region" description="Helical" evidence="1">
    <location>
        <begin position="44"/>
        <end position="63"/>
    </location>
</feature>
<evidence type="ECO:0000313" key="3">
    <source>
        <dbReference type="EMBL" id="MBB4688660.1"/>
    </source>
</evidence>
<feature type="transmembrane region" description="Helical" evidence="1">
    <location>
        <begin position="69"/>
        <end position="87"/>
    </location>
</feature>
<name>A0A840J3M4_9PSEU</name>
<dbReference type="Pfam" id="PF14145">
    <property type="entry name" value="YrhK"/>
    <property type="match status" value="1"/>
</dbReference>
<protein>
    <recommendedName>
        <fullName evidence="2">YrhK domain-containing protein</fullName>
    </recommendedName>
</protein>
<evidence type="ECO:0000313" key="4">
    <source>
        <dbReference type="Proteomes" id="UP000581769"/>
    </source>
</evidence>
<gene>
    <name evidence="3" type="ORF">BJY18_006145</name>
</gene>
<dbReference type="Proteomes" id="UP000581769">
    <property type="component" value="Unassembled WGS sequence"/>
</dbReference>
<comment type="caution">
    <text evidence="3">The sequence shown here is derived from an EMBL/GenBank/DDBJ whole genome shotgun (WGS) entry which is preliminary data.</text>
</comment>
<dbReference type="RefSeq" id="WP_184783312.1">
    <property type="nucleotide sequence ID" value="NZ_JACHMG010000001.1"/>
</dbReference>
<keyword evidence="4" id="KW-1185">Reference proteome</keyword>
<organism evidence="3 4">
    <name type="scientific">Amycolatopsis jiangsuensis</name>
    <dbReference type="NCBI Taxonomy" id="1181879"/>
    <lineage>
        <taxon>Bacteria</taxon>
        <taxon>Bacillati</taxon>
        <taxon>Actinomycetota</taxon>
        <taxon>Actinomycetes</taxon>
        <taxon>Pseudonocardiales</taxon>
        <taxon>Pseudonocardiaceae</taxon>
        <taxon>Amycolatopsis</taxon>
    </lineage>
</organism>
<keyword evidence="1" id="KW-0812">Transmembrane</keyword>
<dbReference type="InterPro" id="IPR025424">
    <property type="entry name" value="YrhK_domain"/>
</dbReference>
<dbReference type="AlphaFoldDB" id="A0A840J3M4"/>
<reference evidence="3 4" key="1">
    <citation type="submission" date="2020-08" db="EMBL/GenBank/DDBJ databases">
        <title>Sequencing the genomes of 1000 actinobacteria strains.</title>
        <authorList>
            <person name="Klenk H.-P."/>
        </authorList>
    </citation>
    <scope>NUCLEOTIDE SEQUENCE [LARGE SCALE GENOMIC DNA]</scope>
    <source>
        <strain evidence="3 4">DSM 45859</strain>
    </source>
</reference>
<sequence length="110" mass="12360">MANHAGETRPHDPDERGAGRTTDLVLTFGHDELIIRRRYEVLSIVNDILIALWFVAGSLLFFSEALTTLATWFFLLGSIELLIRPGIRLVRAVHLRRIRTDGAVDSGSDF</sequence>
<keyword evidence="1" id="KW-1133">Transmembrane helix</keyword>
<dbReference type="EMBL" id="JACHMG010000001">
    <property type="protein sequence ID" value="MBB4688660.1"/>
    <property type="molecule type" value="Genomic_DNA"/>
</dbReference>
<evidence type="ECO:0000259" key="2">
    <source>
        <dbReference type="Pfam" id="PF14145"/>
    </source>
</evidence>